<dbReference type="InterPro" id="IPR025110">
    <property type="entry name" value="AMP-bd_C"/>
</dbReference>
<feature type="domain" description="AMP-dependent synthetase/ligase" evidence="1">
    <location>
        <begin position="23"/>
        <end position="368"/>
    </location>
</feature>
<name>A0ABV9E4G9_9ACTN</name>
<gene>
    <name evidence="3" type="ORF">ACFO4E_29405</name>
</gene>
<dbReference type="Pfam" id="PF00501">
    <property type="entry name" value="AMP-binding"/>
    <property type="match status" value="1"/>
</dbReference>
<protein>
    <submittedName>
        <fullName evidence="3">AMP-binding protein</fullName>
    </submittedName>
</protein>
<dbReference type="InterPro" id="IPR000873">
    <property type="entry name" value="AMP-dep_synth/lig_dom"/>
</dbReference>
<proteinExistence type="predicted"/>
<dbReference type="Pfam" id="PF13193">
    <property type="entry name" value="AMP-binding_C"/>
    <property type="match status" value="1"/>
</dbReference>
<dbReference type="InterPro" id="IPR045851">
    <property type="entry name" value="AMP-bd_C_sf"/>
</dbReference>
<dbReference type="EMBL" id="JBHSFQ010000056">
    <property type="protein sequence ID" value="MFC4565991.1"/>
    <property type="molecule type" value="Genomic_DNA"/>
</dbReference>
<dbReference type="PANTHER" id="PTHR43767:SF10">
    <property type="entry name" value="SURFACTIN SYNTHASE SUBUNIT 1"/>
    <property type="match status" value="1"/>
</dbReference>
<dbReference type="Gene3D" id="3.30.300.30">
    <property type="match status" value="1"/>
</dbReference>
<evidence type="ECO:0000259" key="1">
    <source>
        <dbReference type="Pfam" id="PF00501"/>
    </source>
</evidence>
<evidence type="ECO:0000259" key="2">
    <source>
        <dbReference type="Pfam" id="PF13193"/>
    </source>
</evidence>
<accession>A0ABV9E4G9</accession>
<reference evidence="4" key="1">
    <citation type="journal article" date="2019" name="Int. J. Syst. Evol. Microbiol.">
        <title>The Global Catalogue of Microorganisms (GCM) 10K type strain sequencing project: providing services to taxonomists for standard genome sequencing and annotation.</title>
        <authorList>
            <consortium name="The Broad Institute Genomics Platform"/>
            <consortium name="The Broad Institute Genome Sequencing Center for Infectious Disease"/>
            <person name="Wu L."/>
            <person name="Ma J."/>
        </authorList>
    </citation>
    <scope>NUCLEOTIDE SEQUENCE [LARGE SCALE GENOMIC DNA]</scope>
    <source>
        <strain evidence="4">XZYJ18</strain>
    </source>
</reference>
<evidence type="ECO:0000313" key="3">
    <source>
        <dbReference type="EMBL" id="MFC4565991.1"/>
    </source>
</evidence>
<dbReference type="InterPro" id="IPR050237">
    <property type="entry name" value="ATP-dep_AMP-bd_enzyme"/>
</dbReference>
<keyword evidence="4" id="KW-1185">Reference proteome</keyword>
<dbReference type="InterPro" id="IPR042099">
    <property type="entry name" value="ANL_N_sf"/>
</dbReference>
<dbReference type="Proteomes" id="UP001595923">
    <property type="component" value="Unassembled WGS sequence"/>
</dbReference>
<sequence>MSNSTGAPRTARSGLIHEILDGAAAAAPGATAVRDPHGPWDYARVAALSHAFARWLTEMNVGRGDRILVLASSRREIVPVLYGASRVGAVLVPLDPGLKEFQLRSIIADSRPSLAIGESEGLQAAAAEARVPTHALDKLWEAVEFFLGETAGPPEVTSADLAIMIYTSGSTAAPKGVMCPHASVVFAASAINEVLGYGSDDVVLCRLPLAFDYGLYQVLLAGLGHAEIVLSGMETDLLLMTRMRERKVTIVPVVPSLGTMLTTLARRNPGATDSVRMITNTGAALSASSIDELRDCFPHARVVRMYGITECKRVTIMPPGEESDRPESVGRPLPGTRVLILDEEGVPLPPYKSGEIAVVGRNVMAGYWQAPEQTERVYRRDASTGDVWMRTGDYGSLDDDGYLYFEGRRDDMFKRKGTRMSTVEIEAAALDIPGVRAAAVLPPANGHDLALFVESDRSPQEVLREMARRLEPAKVPGICKAVARMPLTRNGKNARDRLALMLEGGES</sequence>
<dbReference type="RefSeq" id="WP_378580479.1">
    <property type="nucleotide sequence ID" value="NZ_JBHSFQ010000056.1"/>
</dbReference>
<comment type="caution">
    <text evidence="3">The sequence shown here is derived from an EMBL/GenBank/DDBJ whole genome shotgun (WGS) entry which is preliminary data.</text>
</comment>
<organism evidence="3 4">
    <name type="scientific">Nocardiopsis mangrovi</name>
    <dbReference type="NCBI Taxonomy" id="1179818"/>
    <lineage>
        <taxon>Bacteria</taxon>
        <taxon>Bacillati</taxon>
        <taxon>Actinomycetota</taxon>
        <taxon>Actinomycetes</taxon>
        <taxon>Streptosporangiales</taxon>
        <taxon>Nocardiopsidaceae</taxon>
        <taxon>Nocardiopsis</taxon>
    </lineage>
</organism>
<dbReference type="Gene3D" id="3.40.50.12780">
    <property type="entry name" value="N-terminal domain of ligase-like"/>
    <property type="match status" value="1"/>
</dbReference>
<evidence type="ECO:0000313" key="4">
    <source>
        <dbReference type="Proteomes" id="UP001595923"/>
    </source>
</evidence>
<dbReference type="PANTHER" id="PTHR43767">
    <property type="entry name" value="LONG-CHAIN-FATTY-ACID--COA LIGASE"/>
    <property type="match status" value="1"/>
</dbReference>
<feature type="domain" description="AMP-binding enzyme C-terminal" evidence="2">
    <location>
        <begin position="424"/>
        <end position="492"/>
    </location>
</feature>
<dbReference type="SUPFAM" id="SSF56801">
    <property type="entry name" value="Acetyl-CoA synthetase-like"/>
    <property type="match status" value="1"/>
</dbReference>